<evidence type="ECO:0000313" key="1">
    <source>
        <dbReference type="EMBL" id="KAL0101280.1"/>
    </source>
</evidence>
<evidence type="ECO:0000313" key="2">
    <source>
        <dbReference type="Proteomes" id="UP001430953"/>
    </source>
</evidence>
<dbReference type="EMBL" id="JADYXP020000024">
    <property type="protein sequence ID" value="KAL0101280.1"/>
    <property type="molecule type" value="Genomic_DNA"/>
</dbReference>
<protein>
    <submittedName>
        <fullName evidence="1">Uncharacterized protein</fullName>
    </submittedName>
</protein>
<accession>A0AAW2EGI6</accession>
<name>A0AAW2EGI6_9HYME</name>
<comment type="caution">
    <text evidence="1">The sequence shown here is derived from an EMBL/GenBank/DDBJ whole genome shotgun (WGS) entry which is preliminary data.</text>
</comment>
<dbReference type="Proteomes" id="UP001430953">
    <property type="component" value="Unassembled WGS sequence"/>
</dbReference>
<gene>
    <name evidence="1" type="ORF">PUN28_018819</name>
</gene>
<keyword evidence="2" id="KW-1185">Reference proteome</keyword>
<proteinExistence type="predicted"/>
<organism evidence="1 2">
    <name type="scientific">Cardiocondyla obscurior</name>
    <dbReference type="NCBI Taxonomy" id="286306"/>
    <lineage>
        <taxon>Eukaryota</taxon>
        <taxon>Metazoa</taxon>
        <taxon>Ecdysozoa</taxon>
        <taxon>Arthropoda</taxon>
        <taxon>Hexapoda</taxon>
        <taxon>Insecta</taxon>
        <taxon>Pterygota</taxon>
        <taxon>Neoptera</taxon>
        <taxon>Endopterygota</taxon>
        <taxon>Hymenoptera</taxon>
        <taxon>Apocrita</taxon>
        <taxon>Aculeata</taxon>
        <taxon>Formicoidea</taxon>
        <taxon>Formicidae</taxon>
        <taxon>Myrmicinae</taxon>
        <taxon>Cardiocondyla</taxon>
    </lineage>
</organism>
<reference evidence="1 2" key="1">
    <citation type="submission" date="2023-03" db="EMBL/GenBank/DDBJ databases">
        <title>High recombination rates correlate with genetic variation in Cardiocondyla obscurior ants.</title>
        <authorList>
            <person name="Errbii M."/>
        </authorList>
    </citation>
    <scope>NUCLEOTIDE SEQUENCE [LARGE SCALE GENOMIC DNA]</scope>
    <source>
        <strain evidence="1">Alpha-2009</strain>
        <tissue evidence="1">Whole body</tissue>
    </source>
</reference>
<sequence>MLIIVSDISGRLFAPINIQRTDQGLHINIIYRRCYSIMIKICILQIAVVEGARARSRRYRRGMTFLISNKFCPGKKFHFFPPSGIFHLKSNALLISIRRKARISACESAFNDKCAVSDSNCSSVYAFIDAAENAFAYRAIYFTHHGERRETKTRGGG</sequence>
<dbReference type="AlphaFoldDB" id="A0AAW2EGI6"/>